<organism evidence="2 3">
    <name type="scientific">Streptomyces noboritoensis</name>
    <dbReference type="NCBI Taxonomy" id="67337"/>
    <lineage>
        <taxon>Bacteria</taxon>
        <taxon>Bacillati</taxon>
        <taxon>Actinomycetota</taxon>
        <taxon>Actinomycetes</taxon>
        <taxon>Kitasatosporales</taxon>
        <taxon>Streptomycetaceae</taxon>
        <taxon>Streptomyces</taxon>
    </lineage>
</organism>
<accession>A0ABV6TCG6</accession>
<gene>
    <name evidence="2" type="ORF">ACFH04_07065</name>
</gene>
<evidence type="ECO:0000313" key="3">
    <source>
        <dbReference type="Proteomes" id="UP001589887"/>
    </source>
</evidence>
<sequence>MGRTNGTAGGEQSEEGDIPDTGQGDNSNGQGSGSDDDQMGGGAPSGS</sequence>
<dbReference type="Proteomes" id="UP001589887">
    <property type="component" value="Unassembled WGS sequence"/>
</dbReference>
<evidence type="ECO:0008006" key="4">
    <source>
        <dbReference type="Google" id="ProtNLM"/>
    </source>
</evidence>
<comment type="caution">
    <text evidence="2">The sequence shown here is derived from an EMBL/GenBank/DDBJ whole genome shotgun (WGS) entry which is preliminary data.</text>
</comment>
<proteinExistence type="predicted"/>
<reference evidence="2 3" key="1">
    <citation type="submission" date="2024-09" db="EMBL/GenBank/DDBJ databases">
        <authorList>
            <person name="Sun Q."/>
            <person name="Mori K."/>
        </authorList>
    </citation>
    <scope>NUCLEOTIDE SEQUENCE [LARGE SCALE GENOMIC DNA]</scope>
    <source>
        <strain evidence="2 3">JCM 4557</strain>
    </source>
</reference>
<protein>
    <recommendedName>
        <fullName evidence="4">BatC protein</fullName>
    </recommendedName>
</protein>
<dbReference type="EMBL" id="JBHMQV010000007">
    <property type="protein sequence ID" value="MFC0843494.1"/>
    <property type="molecule type" value="Genomic_DNA"/>
</dbReference>
<dbReference type="RefSeq" id="WP_190093071.1">
    <property type="nucleotide sequence ID" value="NZ_JBHMQV010000007.1"/>
</dbReference>
<keyword evidence="3" id="KW-1185">Reference proteome</keyword>
<evidence type="ECO:0000313" key="2">
    <source>
        <dbReference type="EMBL" id="MFC0843494.1"/>
    </source>
</evidence>
<feature type="region of interest" description="Disordered" evidence="1">
    <location>
        <begin position="1"/>
        <end position="47"/>
    </location>
</feature>
<evidence type="ECO:0000256" key="1">
    <source>
        <dbReference type="SAM" id="MobiDB-lite"/>
    </source>
</evidence>
<name>A0ABV6TCG6_9ACTN</name>